<dbReference type="GO" id="GO:0005524">
    <property type="term" value="F:ATP binding"/>
    <property type="evidence" value="ECO:0007669"/>
    <property type="project" value="InterPro"/>
</dbReference>
<dbReference type="PANTHER" id="PTHR46638">
    <property type="entry name" value="CORRINOID ADENOSYLTRANSFERASE"/>
    <property type="match status" value="1"/>
</dbReference>
<dbReference type="EMBL" id="CP091092">
    <property type="protein sequence ID" value="WFN37303.1"/>
    <property type="molecule type" value="Genomic_DNA"/>
</dbReference>
<evidence type="ECO:0000313" key="2">
    <source>
        <dbReference type="Proteomes" id="UP001218895"/>
    </source>
</evidence>
<keyword evidence="2" id="KW-1185">Reference proteome</keyword>
<dbReference type="PIRSF" id="PIRSF015617">
    <property type="entry name" value="Adensltrnsf_CobA"/>
    <property type="match status" value="1"/>
</dbReference>
<dbReference type="Pfam" id="PF02572">
    <property type="entry name" value="CobA_CobO_BtuR"/>
    <property type="match status" value="1"/>
</dbReference>
<reference evidence="1" key="1">
    <citation type="submission" date="2022-01" db="EMBL/GenBank/DDBJ databases">
        <title>Complete genome of Methanomicrobium antiquum DSM 21220.</title>
        <authorList>
            <person name="Chen S.-C."/>
            <person name="You Y.-T."/>
            <person name="Zhou Y.-Z."/>
            <person name="Lai M.-C."/>
        </authorList>
    </citation>
    <scope>NUCLEOTIDE SEQUENCE</scope>
    <source>
        <strain evidence="1">DSM 21220</strain>
    </source>
</reference>
<dbReference type="KEGG" id="manq:L1994_02645"/>
<dbReference type="GeneID" id="79949258"/>
<proteinExistence type="predicted"/>
<dbReference type="InterPro" id="IPR003724">
    <property type="entry name" value="CblAdoTrfase_CobA"/>
</dbReference>
<dbReference type="AlphaFoldDB" id="A0AAF0JU62"/>
<dbReference type="GO" id="GO:0009236">
    <property type="term" value="P:cobalamin biosynthetic process"/>
    <property type="evidence" value="ECO:0007669"/>
    <property type="project" value="InterPro"/>
</dbReference>
<evidence type="ECO:0000313" key="1">
    <source>
        <dbReference type="EMBL" id="WFN37303.1"/>
    </source>
</evidence>
<protein>
    <submittedName>
        <fullName evidence="1">Cob(I)yrinic acid a,c-diamide adenosyltransferase</fullName>
    </submittedName>
</protein>
<dbReference type="GO" id="GO:0008817">
    <property type="term" value="F:corrinoid adenosyltransferase activity"/>
    <property type="evidence" value="ECO:0007669"/>
    <property type="project" value="InterPro"/>
</dbReference>
<dbReference type="RefSeq" id="WP_278100142.1">
    <property type="nucleotide sequence ID" value="NZ_CP091092.1"/>
</dbReference>
<dbReference type="InterPro" id="IPR027417">
    <property type="entry name" value="P-loop_NTPase"/>
</dbReference>
<dbReference type="Gene3D" id="3.40.50.300">
    <property type="entry name" value="P-loop containing nucleotide triphosphate hydrolases"/>
    <property type="match status" value="1"/>
</dbReference>
<dbReference type="CDD" id="cd00561">
    <property type="entry name" value="CobA_ACA"/>
    <property type="match status" value="1"/>
</dbReference>
<dbReference type="SUPFAM" id="SSF52540">
    <property type="entry name" value="P-loop containing nucleoside triphosphate hydrolases"/>
    <property type="match status" value="1"/>
</dbReference>
<dbReference type="NCBIfam" id="NF004637">
    <property type="entry name" value="PRK05986.1"/>
    <property type="match status" value="1"/>
</dbReference>
<sequence length="171" mass="18934">MTRGYIQINTGEGKGKTTAALGTCIRTLIAGRQVFFGQFIKGQNSGELKLSEYFNNFHIEQFGDGCFIFKEPDDNDIQLAKNGLLRCSEALSSGKYSLVVMDEINVAIHSGLLETGDVMEVLKNKNEATEVILTGRYAPIELIDAADLVTEMKKVKHYFDNGVKAREGIEF</sequence>
<gene>
    <name evidence="1" type="ORF">L1994_02645</name>
</gene>
<name>A0AAF0JU62_9EURY</name>
<dbReference type="Proteomes" id="UP001218895">
    <property type="component" value="Chromosome"/>
</dbReference>
<dbReference type="PANTHER" id="PTHR46638:SF1">
    <property type="entry name" value="CORRINOID ADENOSYLTRANSFERASE"/>
    <property type="match status" value="1"/>
</dbReference>
<accession>A0AAF0JU62</accession>
<organism evidence="1 2">
    <name type="scientific">Methanomicrobium antiquum</name>
    <dbReference type="NCBI Taxonomy" id="487686"/>
    <lineage>
        <taxon>Archaea</taxon>
        <taxon>Methanobacteriati</taxon>
        <taxon>Methanobacteriota</taxon>
        <taxon>Stenosarchaea group</taxon>
        <taxon>Methanomicrobia</taxon>
        <taxon>Methanomicrobiales</taxon>
        <taxon>Methanomicrobiaceae</taxon>
        <taxon>Methanomicrobium</taxon>
    </lineage>
</organism>